<dbReference type="InterPro" id="IPR036291">
    <property type="entry name" value="NAD(P)-bd_dom_sf"/>
</dbReference>
<dbReference type="EMBL" id="KZ679698">
    <property type="protein sequence ID" value="PTB48569.1"/>
    <property type="molecule type" value="Genomic_DNA"/>
</dbReference>
<keyword evidence="6" id="KW-1185">Reference proteome</keyword>
<dbReference type="InterPro" id="IPR001509">
    <property type="entry name" value="Epimerase_deHydtase"/>
</dbReference>
<evidence type="ECO:0000313" key="5">
    <source>
        <dbReference type="EMBL" id="PTB48569.1"/>
    </source>
</evidence>
<accession>A0A2T3ZUV6</accession>
<dbReference type="Proteomes" id="UP000241690">
    <property type="component" value="Unassembled WGS sequence"/>
</dbReference>
<dbReference type="GO" id="GO:0016616">
    <property type="term" value="F:oxidoreductase activity, acting on the CH-OH group of donors, NAD or NADP as acceptor"/>
    <property type="evidence" value="ECO:0007669"/>
    <property type="project" value="TreeGrafter"/>
</dbReference>
<dbReference type="GeneID" id="36626550"/>
<keyword evidence="1" id="KW-0560">Oxidoreductase</keyword>
<dbReference type="InterPro" id="IPR050425">
    <property type="entry name" value="NAD(P)_dehydrat-like"/>
</dbReference>
<reference evidence="5 6" key="1">
    <citation type="submission" date="2016-07" db="EMBL/GenBank/DDBJ databases">
        <title>Multiple horizontal gene transfer events from other fungi enriched the ability of initially mycotrophic Trichoderma (Ascomycota) to feed on dead plant biomass.</title>
        <authorList>
            <consortium name="DOE Joint Genome Institute"/>
            <person name="Aerts A."/>
            <person name="Atanasova L."/>
            <person name="Chenthamara K."/>
            <person name="Zhang J."/>
            <person name="Grujic M."/>
            <person name="Henrissat B."/>
            <person name="Kuo A."/>
            <person name="Salamov A."/>
            <person name="Lipzen A."/>
            <person name="Labutti K."/>
            <person name="Barry K."/>
            <person name="Miao Y."/>
            <person name="Rahimi M.J."/>
            <person name="Shen Q."/>
            <person name="Grigoriev I.V."/>
            <person name="Kubicek C.P."/>
            <person name="Druzhinina I.S."/>
        </authorList>
    </citation>
    <scope>NUCLEOTIDE SEQUENCE [LARGE SCALE GENOMIC DNA]</scope>
    <source>
        <strain evidence="5 6">CBS 226.95</strain>
    </source>
</reference>
<dbReference type="Pfam" id="PF01370">
    <property type="entry name" value="Epimerase"/>
    <property type="match status" value="1"/>
</dbReference>
<dbReference type="Gene3D" id="3.40.50.720">
    <property type="entry name" value="NAD(P)-binding Rossmann-like Domain"/>
    <property type="match status" value="1"/>
</dbReference>
<dbReference type="RefSeq" id="XP_024768246.1">
    <property type="nucleotide sequence ID" value="XM_024917981.1"/>
</dbReference>
<name>A0A2T3ZUV6_TRIHA</name>
<evidence type="ECO:0000256" key="1">
    <source>
        <dbReference type="ARBA" id="ARBA00023002"/>
    </source>
</evidence>
<gene>
    <name evidence="5" type="ORF">M431DRAFT_501029</name>
</gene>
<organism evidence="5 6">
    <name type="scientific">Trichoderma harzianum CBS 226.95</name>
    <dbReference type="NCBI Taxonomy" id="983964"/>
    <lineage>
        <taxon>Eukaryota</taxon>
        <taxon>Fungi</taxon>
        <taxon>Dikarya</taxon>
        <taxon>Ascomycota</taxon>
        <taxon>Pezizomycotina</taxon>
        <taxon>Sordariomycetes</taxon>
        <taxon>Hypocreomycetidae</taxon>
        <taxon>Hypocreales</taxon>
        <taxon>Hypocreaceae</taxon>
        <taxon>Trichoderma</taxon>
    </lineage>
</organism>
<dbReference type="PANTHER" id="PTHR10366">
    <property type="entry name" value="NAD DEPENDENT EPIMERASE/DEHYDRATASE"/>
    <property type="match status" value="1"/>
</dbReference>
<dbReference type="PANTHER" id="PTHR10366:SF562">
    <property type="entry name" value="ALDEHYDE REDUCTASE II (AFU_ORTHOLOGUE AFUA_1G11360)"/>
    <property type="match status" value="1"/>
</dbReference>
<dbReference type="STRING" id="983964.A0A2T3ZUV6"/>
<comment type="similarity">
    <text evidence="2">Belongs to the NAD(P)-dependent epimerase/dehydratase family. Dihydroflavonol-4-reductase subfamily.</text>
</comment>
<dbReference type="AlphaFoldDB" id="A0A2T3ZUV6"/>
<proteinExistence type="inferred from homology"/>
<evidence type="ECO:0000256" key="3">
    <source>
        <dbReference type="SAM" id="Phobius"/>
    </source>
</evidence>
<keyword evidence="3" id="KW-1133">Transmembrane helix</keyword>
<protein>
    <recommendedName>
        <fullName evidence="4">NAD-dependent epimerase/dehydratase domain-containing protein</fullName>
    </recommendedName>
</protein>
<dbReference type="SUPFAM" id="SSF51735">
    <property type="entry name" value="NAD(P)-binding Rossmann-fold domains"/>
    <property type="match status" value="1"/>
</dbReference>
<keyword evidence="3" id="KW-0472">Membrane</keyword>
<sequence length="355" mass="38574">MSSVPPGGLILVTGASGYIGSVTVQVFLQRGYRVRGTVRSVAPNAWMKEYFGPKFELIEVPDLNAPDAFNKAIEGVDGIAHIAMDMGMNPQNHAIIENTIKSNLQLLKAAAKESSVKSVVITSSLAACALPTTGTPYKIAIEQMVNPWNGEGNPRWHGIVLYGASKARGEQEAFAWMREHKPAFSFNTVVPNVNFGTAISPENMSYLSTSAVIDAAVKGYPSAPSILPPQWYVDVEDTALLHLGALTLDDVNGERLLAFAGKYSWTQILEILHKRYPDKVKLKSVDEPVVDAGEVDNERSIEVLKKMGKKEGFTSLEDTLVKAVDTILSNQSKSVPRTRIDLYYHSLASAPAGDN</sequence>
<keyword evidence="3" id="KW-0812">Transmembrane</keyword>
<evidence type="ECO:0000259" key="4">
    <source>
        <dbReference type="Pfam" id="PF01370"/>
    </source>
</evidence>
<evidence type="ECO:0000313" key="6">
    <source>
        <dbReference type="Proteomes" id="UP000241690"/>
    </source>
</evidence>
<evidence type="ECO:0000256" key="2">
    <source>
        <dbReference type="ARBA" id="ARBA00023445"/>
    </source>
</evidence>
<feature type="transmembrane region" description="Helical" evidence="3">
    <location>
        <begin position="6"/>
        <end position="28"/>
    </location>
</feature>
<feature type="domain" description="NAD-dependent epimerase/dehydratase" evidence="4">
    <location>
        <begin position="10"/>
        <end position="217"/>
    </location>
</feature>